<accession>A0A0N8PRF1</accession>
<dbReference type="Proteomes" id="UP000050509">
    <property type="component" value="Unassembled WGS sequence"/>
</dbReference>
<dbReference type="EMBL" id="LJCR01001773">
    <property type="protein sequence ID" value="KPV49749.1"/>
    <property type="molecule type" value="Genomic_DNA"/>
</dbReference>
<comment type="caution">
    <text evidence="9">The sequence shown here is derived from an EMBL/GenBank/DDBJ whole genome shotgun (WGS) entry which is preliminary data.</text>
</comment>
<comment type="similarity">
    <text evidence="2">Belongs to the glycosyl hydrolase 51 family.</text>
</comment>
<reference evidence="9 10" key="1">
    <citation type="submission" date="2015-09" db="EMBL/GenBank/DDBJ databases">
        <title>Draft genome sequence of Kouleothrix aurantiaca JCM 19913.</title>
        <authorList>
            <person name="Hemp J."/>
        </authorList>
    </citation>
    <scope>NUCLEOTIDE SEQUENCE [LARGE SCALE GENOMIC DNA]</scope>
    <source>
        <strain evidence="9 10">COM-B</strain>
    </source>
</reference>
<feature type="domain" description="Alpha-L-arabinofuranosidase C-terminal" evidence="8">
    <location>
        <begin position="292"/>
        <end position="457"/>
    </location>
</feature>
<dbReference type="InterPro" id="IPR055235">
    <property type="entry name" value="ASD1_cat"/>
</dbReference>
<dbReference type="InterPro" id="IPR010720">
    <property type="entry name" value="Alpha-L-AF_C"/>
</dbReference>
<comment type="subunit">
    <text evidence="3">Homohexamer; trimer of dimers.</text>
</comment>
<evidence type="ECO:0000313" key="10">
    <source>
        <dbReference type="Proteomes" id="UP000050509"/>
    </source>
</evidence>
<dbReference type="SUPFAM" id="SSF51445">
    <property type="entry name" value="(Trans)glycosidases"/>
    <property type="match status" value="1"/>
</dbReference>
<dbReference type="InterPro" id="IPR017853">
    <property type="entry name" value="GH"/>
</dbReference>
<evidence type="ECO:0000313" key="9">
    <source>
        <dbReference type="EMBL" id="KPV49749.1"/>
    </source>
</evidence>
<dbReference type="EC" id="3.2.1.55" evidence="4"/>
<keyword evidence="5" id="KW-0378">Hydrolase</keyword>
<dbReference type="SMART" id="SM00813">
    <property type="entry name" value="Alpha-L-AF_C"/>
    <property type="match status" value="1"/>
</dbReference>
<evidence type="ECO:0000256" key="7">
    <source>
        <dbReference type="ARBA" id="ARBA00023295"/>
    </source>
</evidence>
<dbReference type="GO" id="GO:0046373">
    <property type="term" value="P:L-arabinose metabolic process"/>
    <property type="evidence" value="ECO:0007669"/>
    <property type="project" value="InterPro"/>
</dbReference>
<evidence type="ECO:0000256" key="2">
    <source>
        <dbReference type="ARBA" id="ARBA00007186"/>
    </source>
</evidence>
<dbReference type="GO" id="GO:0046556">
    <property type="term" value="F:alpha-L-arabinofuranosidase activity"/>
    <property type="evidence" value="ECO:0007669"/>
    <property type="project" value="UniProtKB-EC"/>
</dbReference>
<dbReference type="PATRIC" id="fig|186479.3.peg.2944"/>
<dbReference type="Gene3D" id="3.20.20.80">
    <property type="entry name" value="Glycosidases"/>
    <property type="match status" value="1"/>
</dbReference>
<dbReference type="Gene3D" id="2.60.40.1180">
    <property type="entry name" value="Golgi alpha-mannosidase II"/>
    <property type="match status" value="1"/>
</dbReference>
<evidence type="ECO:0000256" key="1">
    <source>
        <dbReference type="ARBA" id="ARBA00001462"/>
    </source>
</evidence>
<dbReference type="InterPro" id="IPR013780">
    <property type="entry name" value="Glyco_hydro_b"/>
</dbReference>
<dbReference type="Pfam" id="PF22848">
    <property type="entry name" value="ASD1_dom"/>
    <property type="match status" value="1"/>
</dbReference>
<proteinExistence type="inferred from homology"/>
<feature type="non-terminal residue" evidence="9">
    <location>
        <position position="458"/>
    </location>
</feature>
<name>A0A0N8PRF1_9CHLR</name>
<dbReference type="PANTHER" id="PTHR43576:SF2">
    <property type="entry name" value="INTRACELLULAR EXO-ALPHA-L-ARABINOFURANOSIDASE 2"/>
    <property type="match status" value="1"/>
</dbReference>
<evidence type="ECO:0000256" key="5">
    <source>
        <dbReference type="ARBA" id="ARBA00022801"/>
    </source>
</evidence>
<gene>
    <name evidence="9" type="ORF">SE17_30845</name>
</gene>
<dbReference type="AlphaFoldDB" id="A0A0N8PRF1"/>
<keyword evidence="6" id="KW-0119">Carbohydrate metabolism</keyword>
<keyword evidence="10" id="KW-1185">Reference proteome</keyword>
<evidence type="ECO:0000256" key="6">
    <source>
        <dbReference type="ARBA" id="ARBA00023277"/>
    </source>
</evidence>
<evidence type="ECO:0000256" key="3">
    <source>
        <dbReference type="ARBA" id="ARBA00011165"/>
    </source>
</evidence>
<organism evidence="9 10">
    <name type="scientific">Kouleothrix aurantiaca</name>
    <dbReference type="NCBI Taxonomy" id="186479"/>
    <lineage>
        <taxon>Bacteria</taxon>
        <taxon>Bacillati</taxon>
        <taxon>Chloroflexota</taxon>
        <taxon>Chloroflexia</taxon>
        <taxon>Chloroflexales</taxon>
        <taxon>Roseiflexineae</taxon>
        <taxon>Roseiflexaceae</taxon>
        <taxon>Kouleothrix</taxon>
    </lineage>
</organism>
<comment type="catalytic activity">
    <reaction evidence="1">
        <text>Hydrolysis of terminal non-reducing alpha-L-arabinofuranoside residues in alpha-L-arabinosides.</text>
        <dbReference type="EC" id="3.2.1.55"/>
    </reaction>
</comment>
<keyword evidence="7" id="KW-0326">Glycosidase</keyword>
<dbReference type="Pfam" id="PF06964">
    <property type="entry name" value="Alpha-L-AF_C"/>
    <property type="match status" value="1"/>
</dbReference>
<sequence length="458" mass="49616">METTLTVRASAPIGTISPRLYGHFAEHLGRCCYDGLWIGNQNTSIPHTNGFRSDVLAALKALPVPMLRWPGGCYADHYHWRDGIGPAEERAIRLGMSCGLQVEDDNTLGTHEFLWLCEQLGAEPYLAGNVGTGTPQELCDWMEYCNSAVRTQLARQRAANGHAAPYGVKLWGVGNENWGCGGNYEAATYAREYVRYATMLRHVDPSAELVVCGQEDEWNAILLETIGRHIDLVDHLSIHRYWINGGPESNFSADEYYGLLAEADETEDFITRTAAIVHDATGGKRQIGLALDEWGVWHPEARTWGPRGSATSRDPVTYEQANTLRDALAAGAALEAFHRQCNVLTLANLAQIVNVLQSVVNTEGARMWLTPTYHVLRMHAPHLGATALPVDATRGASLPNGRPAVTGTASQGTDGYAVTVMNRHHEQAATVRIAGIARGAEASATLLAGASASAAHTA</sequence>
<protein>
    <recommendedName>
        <fullName evidence="4">non-reducing end alpha-L-arabinofuranosidase</fullName>
        <ecNumber evidence="4">3.2.1.55</ecNumber>
    </recommendedName>
</protein>
<evidence type="ECO:0000256" key="4">
    <source>
        <dbReference type="ARBA" id="ARBA00012670"/>
    </source>
</evidence>
<dbReference type="PANTHER" id="PTHR43576">
    <property type="entry name" value="ALPHA-L-ARABINOFURANOSIDASE C-RELATED"/>
    <property type="match status" value="1"/>
</dbReference>
<dbReference type="GO" id="GO:0000272">
    <property type="term" value="P:polysaccharide catabolic process"/>
    <property type="evidence" value="ECO:0007669"/>
    <property type="project" value="TreeGrafter"/>
</dbReference>
<evidence type="ECO:0000259" key="8">
    <source>
        <dbReference type="SMART" id="SM00813"/>
    </source>
</evidence>